<gene>
    <name evidence="2" type="ORF">MPLDJ20_130005</name>
</gene>
<evidence type="ECO:0000313" key="3">
    <source>
        <dbReference type="Proteomes" id="UP000046373"/>
    </source>
</evidence>
<name>A0A090END6_MESPL</name>
<dbReference type="EMBL" id="CCNB01000005">
    <property type="protein sequence ID" value="CDX30350.1"/>
    <property type="molecule type" value="Genomic_DNA"/>
</dbReference>
<accession>A0A090END6</accession>
<feature type="compositionally biased region" description="Pro residues" evidence="1">
    <location>
        <begin position="1"/>
        <end position="10"/>
    </location>
</feature>
<sequence>MKTMPSPPKPRIPKVKSFATCLDAKSPSESTEWRATRSTPVDEEGNEPAHFERLSPNFWTQSDRERQRRCRQRHDNSQRVEIERAPSWHGVASALQTSPKWLIYFRIQTVRVKFNHHEGERTYDPHARNGSLPSYNLRLAFHGRSKRISRSRKDFAFARLEAFRRVRDNRQK</sequence>
<evidence type="ECO:0000256" key="1">
    <source>
        <dbReference type="SAM" id="MobiDB-lite"/>
    </source>
</evidence>
<dbReference type="Proteomes" id="UP000046373">
    <property type="component" value="Unassembled WGS sequence"/>
</dbReference>
<protein>
    <submittedName>
        <fullName evidence="2">Uncharacterized protein</fullName>
    </submittedName>
</protein>
<feature type="region of interest" description="Disordered" evidence="1">
    <location>
        <begin position="1"/>
        <end position="53"/>
    </location>
</feature>
<proteinExistence type="predicted"/>
<reference evidence="2 3" key="1">
    <citation type="submission" date="2014-08" db="EMBL/GenBank/DDBJ databases">
        <authorList>
            <person name="Moulin Lionel"/>
        </authorList>
    </citation>
    <scope>NUCLEOTIDE SEQUENCE [LARGE SCALE GENOMIC DNA]</scope>
</reference>
<dbReference type="AlphaFoldDB" id="A0A090END6"/>
<organism evidence="2 3">
    <name type="scientific">Mesorhizobium plurifarium</name>
    <dbReference type="NCBI Taxonomy" id="69974"/>
    <lineage>
        <taxon>Bacteria</taxon>
        <taxon>Pseudomonadati</taxon>
        <taxon>Pseudomonadota</taxon>
        <taxon>Alphaproteobacteria</taxon>
        <taxon>Hyphomicrobiales</taxon>
        <taxon>Phyllobacteriaceae</taxon>
        <taxon>Mesorhizobium</taxon>
    </lineage>
</organism>
<evidence type="ECO:0000313" key="2">
    <source>
        <dbReference type="EMBL" id="CDX30350.1"/>
    </source>
</evidence>